<evidence type="ECO:0000313" key="3">
    <source>
        <dbReference type="EMBL" id="KZN84903.1"/>
    </source>
</evidence>
<dbReference type="InterPro" id="IPR032675">
    <property type="entry name" value="LRR_dom_sf"/>
</dbReference>
<dbReference type="Proteomes" id="UP000076449">
    <property type="component" value="Chromosome III"/>
</dbReference>
<evidence type="ECO:0000259" key="2">
    <source>
        <dbReference type="PROSITE" id="PS50181"/>
    </source>
</evidence>
<sequence>MGRKWLTPAAAYAKPTPSWTLRRRYEKIKISSAESVYFQVTSAVMFNDLPPEILHLIACGLGSKALYRLVSTSRRLHTVFQRSLYTDVTLCGRRSEDQTTNIFLYAITRTPRLASYVRSLKVNCWETEEDNNGKSAQRVGFDDKLVHQLVAERTGYSKEEKSKWLKDLEQHNSDAWLALLIPQLKELRKLNLTWPFGSHYVVDMLQKAAIGTEPIFPHLEEAYAAWHDSENAFPSHYMDAFFKFPSMRKVGCYMLAENENDDDDEFAPESDDSESPKRATLSPQCSNITDIDLQESNAAEGMQEWVQACKALKSFRLVHGGGVVSGTDFQPRKVYESLALQKSTLESIWVEAYDGAYMDTDDEWMGSFADFTALRLICISLPNLVGFDERKLPLRKLRDVLPSSLETLFLSLGEGESFEVAMDQLAELATSESFPELTVIYLEYYELRKPENVARLEWLDQRCQEARVLCFPHSSKGCIEQKQMRVMWPDNEALSKFEY</sequence>
<dbReference type="AlphaFoldDB" id="A0A162C0X4"/>
<feature type="domain" description="F-box" evidence="2">
    <location>
        <begin position="43"/>
        <end position="88"/>
    </location>
</feature>
<feature type="region of interest" description="Disordered" evidence="1">
    <location>
        <begin position="261"/>
        <end position="281"/>
    </location>
</feature>
<feature type="compositionally biased region" description="Acidic residues" evidence="1">
    <location>
        <begin position="261"/>
        <end position="273"/>
    </location>
</feature>
<protein>
    <recommendedName>
        <fullName evidence="2">F-box domain-containing protein</fullName>
    </recommendedName>
</protein>
<dbReference type="Gene3D" id="3.80.10.10">
    <property type="entry name" value="Ribonuclease Inhibitor"/>
    <property type="match status" value="1"/>
</dbReference>
<gene>
    <name evidence="3" type="ORF">EN45_090650</name>
</gene>
<dbReference type="InterPro" id="IPR056867">
    <property type="entry name" value="LRR_15"/>
</dbReference>
<dbReference type="InterPro" id="IPR001810">
    <property type="entry name" value="F-box_dom"/>
</dbReference>
<name>A0A162C0X4_PENCH</name>
<dbReference type="Pfam" id="PF24969">
    <property type="entry name" value="LRR_15"/>
    <property type="match status" value="1"/>
</dbReference>
<organism evidence="3">
    <name type="scientific">Penicillium chrysogenum</name>
    <name type="common">Penicillium notatum</name>
    <dbReference type="NCBI Taxonomy" id="5076"/>
    <lineage>
        <taxon>Eukaryota</taxon>
        <taxon>Fungi</taxon>
        <taxon>Dikarya</taxon>
        <taxon>Ascomycota</taxon>
        <taxon>Pezizomycotina</taxon>
        <taxon>Eurotiomycetes</taxon>
        <taxon>Eurotiomycetidae</taxon>
        <taxon>Eurotiales</taxon>
        <taxon>Aspergillaceae</taxon>
        <taxon>Penicillium</taxon>
        <taxon>Penicillium chrysogenum species complex</taxon>
    </lineage>
</organism>
<proteinExistence type="predicted"/>
<dbReference type="EMBL" id="CM002800">
    <property type="protein sequence ID" value="KZN84903.1"/>
    <property type="molecule type" value="Genomic_DNA"/>
</dbReference>
<accession>A0A162C0X4</accession>
<dbReference type="SUPFAM" id="SSF81383">
    <property type="entry name" value="F-box domain"/>
    <property type="match status" value="1"/>
</dbReference>
<evidence type="ECO:0000256" key="1">
    <source>
        <dbReference type="SAM" id="MobiDB-lite"/>
    </source>
</evidence>
<dbReference type="PROSITE" id="PS50181">
    <property type="entry name" value="FBOX"/>
    <property type="match status" value="1"/>
</dbReference>
<dbReference type="InterPro" id="IPR036047">
    <property type="entry name" value="F-box-like_dom_sf"/>
</dbReference>
<reference evidence="3" key="1">
    <citation type="journal article" date="2014" name="Genome Announc.">
        <title>Complete sequencing and chromosome-scale genome assembly of the industrial progenitor strain P2niaD18 from the penicillin producer Penicillium chrysogenum.</title>
        <authorList>
            <person name="Specht T."/>
            <person name="Dahlmann T.A."/>
            <person name="Zadra I."/>
            <person name="Kurnsteiner H."/>
            <person name="Kuck U."/>
        </authorList>
    </citation>
    <scope>NUCLEOTIDE SEQUENCE [LARGE SCALE GENOMIC DNA]</scope>
    <source>
        <strain evidence="3">P2niaD18</strain>
    </source>
</reference>